<feature type="transmembrane region" description="Helical" evidence="7">
    <location>
        <begin position="7"/>
        <end position="27"/>
    </location>
</feature>
<keyword evidence="7" id="KW-1133">Transmembrane helix</keyword>
<reference evidence="8" key="1">
    <citation type="submission" date="2020-10" db="EMBL/GenBank/DDBJ databases">
        <authorList>
            <person name="Gilroy R."/>
        </authorList>
    </citation>
    <scope>NUCLEOTIDE SEQUENCE</scope>
    <source>
        <strain evidence="8">15467</strain>
    </source>
</reference>
<evidence type="ECO:0000256" key="5">
    <source>
        <dbReference type="ARBA" id="ARBA00023136"/>
    </source>
</evidence>
<protein>
    <submittedName>
        <fullName evidence="8">Lysophospholipid acyltransferase family protein</fullName>
    </submittedName>
</protein>
<sequence length="311" mass="36697">MAKIIASIVWCFIYVVSLLPLRLHYLFSDFLAWLLRDVFAYRKSTIYINLARSFPHLRYGEIIELSKQYYKYMCDIMVESIWQLSASDRKLCRMVRMEGGDLVDDLMKRYGKVIAMLGHRGNWEMLGTLCRENALRRPGSFSSNEIIITYKVARSKVANLLFEKIRMHEYGKFHNPGRIVSSKQILHHAATSPENGLYIFIADQYPRQGGIPAMFLNQQTVFFAGAEFIARRLGLPVVYLDIEHVRRGEYVMKFSLVCEDSRNTRRGFITRKYARLLEEHINANRHNWLWSHKRWKRGFTAKEQREYDNFA</sequence>
<comment type="subcellular location">
    <subcellularLocation>
        <location evidence="1">Cell inner membrane</location>
    </subcellularLocation>
</comment>
<name>A0A9D9DJR4_9BACT</name>
<evidence type="ECO:0000256" key="6">
    <source>
        <dbReference type="ARBA" id="ARBA00023315"/>
    </source>
</evidence>
<proteinExistence type="predicted"/>
<keyword evidence="2" id="KW-1003">Cell membrane</keyword>
<gene>
    <name evidence="8" type="ORF">IAC68_03180</name>
</gene>
<dbReference type="CDD" id="cd07984">
    <property type="entry name" value="LPLAT_LABLAT-like"/>
    <property type="match status" value="1"/>
</dbReference>
<evidence type="ECO:0000256" key="3">
    <source>
        <dbReference type="ARBA" id="ARBA00022519"/>
    </source>
</evidence>
<accession>A0A9D9DJR4</accession>
<dbReference type="GO" id="GO:0009247">
    <property type="term" value="P:glycolipid biosynthetic process"/>
    <property type="evidence" value="ECO:0007669"/>
    <property type="project" value="UniProtKB-ARBA"/>
</dbReference>
<dbReference type="GO" id="GO:0005886">
    <property type="term" value="C:plasma membrane"/>
    <property type="evidence" value="ECO:0007669"/>
    <property type="project" value="UniProtKB-SubCell"/>
</dbReference>
<dbReference type="Pfam" id="PF03279">
    <property type="entry name" value="Lip_A_acyltrans"/>
    <property type="match status" value="1"/>
</dbReference>
<keyword evidence="4" id="KW-0808">Transferase</keyword>
<dbReference type="Proteomes" id="UP000823635">
    <property type="component" value="Unassembled WGS sequence"/>
</dbReference>
<organism evidence="8 9">
    <name type="scientific">Candidatus Egerieousia excrementavium</name>
    <dbReference type="NCBI Taxonomy" id="2840778"/>
    <lineage>
        <taxon>Bacteria</taxon>
        <taxon>Pseudomonadati</taxon>
        <taxon>Bacteroidota</taxon>
        <taxon>Bacteroidia</taxon>
        <taxon>Bacteroidales</taxon>
        <taxon>Candidatus Egerieousia</taxon>
    </lineage>
</organism>
<evidence type="ECO:0000313" key="8">
    <source>
        <dbReference type="EMBL" id="MBO8428919.1"/>
    </source>
</evidence>
<dbReference type="InterPro" id="IPR004960">
    <property type="entry name" value="LipA_acyltrans"/>
</dbReference>
<keyword evidence="3" id="KW-0997">Cell inner membrane</keyword>
<evidence type="ECO:0000256" key="1">
    <source>
        <dbReference type="ARBA" id="ARBA00004533"/>
    </source>
</evidence>
<dbReference type="PANTHER" id="PTHR30606:SF10">
    <property type="entry name" value="PHOSPHATIDYLINOSITOL MANNOSIDE ACYLTRANSFERASE"/>
    <property type="match status" value="1"/>
</dbReference>
<dbReference type="EMBL" id="JADINB010000070">
    <property type="protein sequence ID" value="MBO8428919.1"/>
    <property type="molecule type" value="Genomic_DNA"/>
</dbReference>
<reference evidence="8" key="2">
    <citation type="journal article" date="2021" name="PeerJ">
        <title>Extensive microbial diversity within the chicken gut microbiome revealed by metagenomics and culture.</title>
        <authorList>
            <person name="Gilroy R."/>
            <person name="Ravi A."/>
            <person name="Getino M."/>
            <person name="Pursley I."/>
            <person name="Horton D.L."/>
            <person name="Alikhan N.F."/>
            <person name="Baker D."/>
            <person name="Gharbi K."/>
            <person name="Hall N."/>
            <person name="Watson M."/>
            <person name="Adriaenssens E.M."/>
            <person name="Foster-Nyarko E."/>
            <person name="Jarju S."/>
            <person name="Secka A."/>
            <person name="Antonio M."/>
            <person name="Oren A."/>
            <person name="Chaudhuri R.R."/>
            <person name="La Ragione R."/>
            <person name="Hildebrand F."/>
            <person name="Pallen M.J."/>
        </authorList>
    </citation>
    <scope>NUCLEOTIDE SEQUENCE</scope>
    <source>
        <strain evidence="8">15467</strain>
    </source>
</reference>
<dbReference type="AlphaFoldDB" id="A0A9D9DJR4"/>
<dbReference type="PANTHER" id="PTHR30606">
    <property type="entry name" value="LIPID A BIOSYNTHESIS LAUROYL ACYLTRANSFERASE"/>
    <property type="match status" value="1"/>
</dbReference>
<evidence type="ECO:0000256" key="4">
    <source>
        <dbReference type="ARBA" id="ARBA00022679"/>
    </source>
</evidence>
<evidence type="ECO:0000313" key="9">
    <source>
        <dbReference type="Proteomes" id="UP000823635"/>
    </source>
</evidence>
<keyword evidence="5 7" id="KW-0472">Membrane</keyword>
<evidence type="ECO:0000256" key="7">
    <source>
        <dbReference type="SAM" id="Phobius"/>
    </source>
</evidence>
<comment type="caution">
    <text evidence="8">The sequence shown here is derived from an EMBL/GenBank/DDBJ whole genome shotgun (WGS) entry which is preliminary data.</text>
</comment>
<keyword evidence="6 8" id="KW-0012">Acyltransferase</keyword>
<evidence type="ECO:0000256" key="2">
    <source>
        <dbReference type="ARBA" id="ARBA00022475"/>
    </source>
</evidence>
<keyword evidence="7" id="KW-0812">Transmembrane</keyword>
<dbReference type="GO" id="GO:0016746">
    <property type="term" value="F:acyltransferase activity"/>
    <property type="evidence" value="ECO:0007669"/>
    <property type="project" value="UniProtKB-KW"/>
</dbReference>